<organism evidence="3 4">
    <name type="scientific">Micromonospora rubida</name>
    <dbReference type="NCBI Taxonomy" id="2697657"/>
    <lineage>
        <taxon>Bacteria</taxon>
        <taxon>Bacillati</taxon>
        <taxon>Actinomycetota</taxon>
        <taxon>Actinomycetes</taxon>
        <taxon>Micromonosporales</taxon>
        <taxon>Micromonosporaceae</taxon>
        <taxon>Micromonospora</taxon>
    </lineage>
</organism>
<dbReference type="PANTHER" id="PTHR46553">
    <property type="entry name" value="ADENINE NUCLEOTIDE ALPHA HYDROLASES-LIKE SUPERFAMILY PROTEIN"/>
    <property type="match status" value="1"/>
</dbReference>
<dbReference type="Pfam" id="PF00582">
    <property type="entry name" value="Usp"/>
    <property type="match status" value="2"/>
</dbReference>
<comment type="caution">
    <text evidence="3">The sequence shown here is derived from an EMBL/GenBank/DDBJ whole genome shotgun (WGS) entry which is preliminary data.</text>
</comment>
<dbReference type="InterPro" id="IPR006015">
    <property type="entry name" value="Universal_stress_UspA"/>
</dbReference>
<sequence length="298" mass="30774">MTNRSGAPVVVGVDGSASALDAVRAATREATARNRPLRVVHAFIWPLIGTPLGPVPGVGPEAGLRNLAEDVIAEAVAEARKISAEVDVTGELVDGSPIPVLLRESRDAALLVLGSRGLGGFAELLVGSAAVQVSARADCPVLVVRGEPRADGPVVVGVDGSALSTEAVGFAFEEAALRGTGLVAVHTWLYPAPVGPGDILPMAYDLDSLIEEEERALAETVAGWSERYPQVPVRQRLVRGAPAPVLVEESAAAQLTVVGGHGRGAWGGLLLGSVSHAVLHHARSPLAIVRHRRDADHG</sequence>
<evidence type="ECO:0000256" key="1">
    <source>
        <dbReference type="ARBA" id="ARBA00008791"/>
    </source>
</evidence>
<evidence type="ECO:0000313" key="4">
    <source>
        <dbReference type="Proteomes" id="UP001611075"/>
    </source>
</evidence>
<dbReference type="Proteomes" id="UP001611075">
    <property type="component" value="Unassembled WGS sequence"/>
</dbReference>
<keyword evidence="4" id="KW-1185">Reference proteome</keyword>
<dbReference type="InterPro" id="IPR014729">
    <property type="entry name" value="Rossmann-like_a/b/a_fold"/>
</dbReference>
<gene>
    <name evidence="3" type="ORF">ACH4OY_26265</name>
</gene>
<dbReference type="RefSeq" id="WP_396684016.1">
    <property type="nucleotide sequence ID" value="NZ_JBIRPU010000024.1"/>
</dbReference>
<proteinExistence type="inferred from homology"/>
<dbReference type="InterPro" id="IPR006016">
    <property type="entry name" value="UspA"/>
</dbReference>
<dbReference type="PRINTS" id="PR01438">
    <property type="entry name" value="UNVRSLSTRESS"/>
</dbReference>
<dbReference type="EMBL" id="JBIRPU010000024">
    <property type="protein sequence ID" value="MFI0796159.1"/>
    <property type="molecule type" value="Genomic_DNA"/>
</dbReference>
<dbReference type="Gene3D" id="3.40.50.620">
    <property type="entry name" value="HUPs"/>
    <property type="match status" value="2"/>
</dbReference>
<comment type="similarity">
    <text evidence="1">Belongs to the universal stress protein A family.</text>
</comment>
<name>A0ABW7SR31_9ACTN</name>
<evidence type="ECO:0000259" key="2">
    <source>
        <dbReference type="Pfam" id="PF00582"/>
    </source>
</evidence>
<feature type="domain" description="UspA" evidence="2">
    <location>
        <begin position="9"/>
        <end position="145"/>
    </location>
</feature>
<evidence type="ECO:0000313" key="3">
    <source>
        <dbReference type="EMBL" id="MFI0796159.1"/>
    </source>
</evidence>
<reference evidence="3 4" key="1">
    <citation type="submission" date="2024-10" db="EMBL/GenBank/DDBJ databases">
        <title>The Natural Products Discovery Center: Release of the First 8490 Sequenced Strains for Exploring Actinobacteria Biosynthetic Diversity.</title>
        <authorList>
            <person name="Kalkreuter E."/>
            <person name="Kautsar S.A."/>
            <person name="Yang D."/>
            <person name="Bader C.D."/>
            <person name="Teijaro C.N."/>
            <person name="Fluegel L."/>
            <person name="Davis C.M."/>
            <person name="Simpson J.R."/>
            <person name="Lauterbach L."/>
            <person name="Steele A.D."/>
            <person name="Gui C."/>
            <person name="Meng S."/>
            <person name="Li G."/>
            <person name="Viehrig K."/>
            <person name="Ye F."/>
            <person name="Su P."/>
            <person name="Kiefer A.F."/>
            <person name="Nichols A."/>
            <person name="Cepeda A.J."/>
            <person name="Yan W."/>
            <person name="Fan B."/>
            <person name="Jiang Y."/>
            <person name="Adhikari A."/>
            <person name="Zheng C.-J."/>
            <person name="Schuster L."/>
            <person name="Cowan T.M."/>
            <person name="Smanski M.J."/>
            <person name="Chevrette M.G."/>
            <person name="De Carvalho L.P.S."/>
            <person name="Shen B."/>
        </authorList>
    </citation>
    <scope>NUCLEOTIDE SEQUENCE [LARGE SCALE GENOMIC DNA]</scope>
    <source>
        <strain evidence="3 4">NPDC021253</strain>
    </source>
</reference>
<accession>A0ABW7SR31</accession>
<dbReference type="PANTHER" id="PTHR46553:SF3">
    <property type="entry name" value="ADENINE NUCLEOTIDE ALPHA HYDROLASES-LIKE SUPERFAMILY PROTEIN"/>
    <property type="match status" value="1"/>
</dbReference>
<dbReference type="SUPFAM" id="SSF52402">
    <property type="entry name" value="Adenine nucleotide alpha hydrolases-like"/>
    <property type="match status" value="2"/>
</dbReference>
<feature type="domain" description="UspA" evidence="2">
    <location>
        <begin position="153"/>
        <end position="290"/>
    </location>
</feature>
<protein>
    <submittedName>
        <fullName evidence="3">Universal stress protein</fullName>
    </submittedName>
</protein>